<reference evidence="2 3" key="1">
    <citation type="submission" date="2023-08" db="EMBL/GenBank/DDBJ databases">
        <authorList>
            <person name="Palmer J.M."/>
        </authorList>
    </citation>
    <scope>NUCLEOTIDE SEQUENCE [LARGE SCALE GENOMIC DNA]</scope>
    <source>
        <strain evidence="2 3">TWF481</strain>
    </source>
</reference>
<dbReference type="EMBL" id="JAVHJL010000009">
    <property type="protein sequence ID" value="KAK6497508.1"/>
    <property type="molecule type" value="Genomic_DNA"/>
</dbReference>
<comment type="caution">
    <text evidence="2">The sequence shown here is derived from an EMBL/GenBank/DDBJ whole genome shotgun (WGS) entry which is preliminary data.</text>
</comment>
<dbReference type="Proteomes" id="UP001370758">
    <property type="component" value="Unassembled WGS sequence"/>
</dbReference>
<sequence>MELHKFLLFILFLLFGVLAPVAAQNTPTPTATVPAPLVTTRYHVVERLTVHTRRSIVVVKERLQGQLGNLTSPALLTAATGSQANYTAAVNRYKGPAGYILFQVILHGRWFRLWGFADTTTYVPQDMTQYTIGNPLDLLSSARFTIDAFLNSPLRIMVIDTADGGTDIVWERPCTVINFPQDPSLASTTCRELDRHLSALVNLVAFG</sequence>
<accession>A0AAV9VXI0</accession>
<proteinExistence type="predicted"/>
<feature type="signal peptide" evidence="1">
    <location>
        <begin position="1"/>
        <end position="23"/>
    </location>
</feature>
<evidence type="ECO:0000313" key="2">
    <source>
        <dbReference type="EMBL" id="KAK6497508.1"/>
    </source>
</evidence>
<name>A0AAV9VXI0_9PEZI</name>
<evidence type="ECO:0000256" key="1">
    <source>
        <dbReference type="SAM" id="SignalP"/>
    </source>
</evidence>
<feature type="chain" id="PRO_5044012856" evidence="1">
    <location>
        <begin position="24"/>
        <end position="207"/>
    </location>
</feature>
<evidence type="ECO:0000313" key="3">
    <source>
        <dbReference type="Proteomes" id="UP001370758"/>
    </source>
</evidence>
<organism evidence="2 3">
    <name type="scientific">Arthrobotrys musiformis</name>
    <dbReference type="NCBI Taxonomy" id="47236"/>
    <lineage>
        <taxon>Eukaryota</taxon>
        <taxon>Fungi</taxon>
        <taxon>Dikarya</taxon>
        <taxon>Ascomycota</taxon>
        <taxon>Pezizomycotina</taxon>
        <taxon>Orbiliomycetes</taxon>
        <taxon>Orbiliales</taxon>
        <taxon>Orbiliaceae</taxon>
        <taxon>Arthrobotrys</taxon>
    </lineage>
</organism>
<dbReference type="AlphaFoldDB" id="A0AAV9VXI0"/>
<keyword evidence="1" id="KW-0732">Signal</keyword>
<keyword evidence="3" id="KW-1185">Reference proteome</keyword>
<protein>
    <submittedName>
        <fullName evidence="2">Uncharacterized protein</fullName>
    </submittedName>
</protein>
<gene>
    <name evidence="2" type="ORF">TWF481_011915</name>
</gene>